<dbReference type="RefSeq" id="WP_276661710.1">
    <property type="nucleotide sequence ID" value="NZ_SSFD01000346.1"/>
</dbReference>
<dbReference type="Gene3D" id="1.10.10.10">
    <property type="entry name" value="Winged helix-like DNA-binding domain superfamily/Winged helix DNA-binding domain"/>
    <property type="match status" value="1"/>
</dbReference>
<evidence type="ECO:0000256" key="1">
    <source>
        <dbReference type="ARBA" id="ARBA00022491"/>
    </source>
</evidence>
<dbReference type="AlphaFoldDB" id="A0A5C7S6F5"/>
<keyword evidence="1" id="KW-0678">Repressor</keyword>
<comment type="caution">
    <text evidence="8">The sequence shown here is derived from an EMBL/GenBank/DDBJ whole genome shotgun (WGS) entry which is preliminary data.</text>
</comment>
<dbReference type="PRINTS" id="PR00035">
    <property type="entry name" value="HTHGNTR"/>
</dbReference>
<proteinExistence type="predicted"/>
<evidence type="ECO:0000313" key="8">
    <source>
        <dbReference type="EMBL" id="TXH79498.1"/>
    </source>
</evidence>
<keyword evidence="3" id="KW-0238">DNA-binding</keyword>
<dbReference type="InterPro" id="IPR036388">
    <property type="entry name" value="WH-like_DNA-bd_sf"/>
</dbReference>
<gene>
    <name evidence="8" type="ORF">E6Q80_20310</name>
</gene>
<dbReference type="Pfam" id="PF07729">
    <property type="entry name" value="FCD"/>
    <property type="match status" value="1"/>
</dbReference>
<dbReference type="EMBL" id="SSFD01000346">
    <property type="protein sequence ID" value="TXH79498.1"/>
    <property type="molecule type" value="Genomic_DNA"/>
</dbReference>
<dbReference type="SUPFAM" id="SSF48008">
    <property type="entry name" value="GntR ligand-binding domain-like"/>
    <property type="match status" value="1"/>
</dbReference>
<evidence type="ECO:0000256" key="2">
    <source>
        <dbReference type="ARBA" id="ARBA00023015"/>
    </source>
</evidence>
<dbReference type="InterPro" id="IPR036390">
    <property type="entry name" value="WH_DNA-bd_sf"/>
</dbReference>
<dbReference type="Proteomes" id="UP000321192">
    <property type="component" value="Unassembled WGS sequence"/>
</dbReference>
<keyword evidence="4" id="KW-0804">Transcription</keyword>
<dbReference type="GO" id="GO:0003700">
    <property type="term" value="F:DNA-binding transcription factor activity"/>
    <property type="evidence" value="ECO:0007669"/>
    <property type="project" value="InterPro"/>
</dbReference>
<accession>A0A5C7S6F5</accession>
<dbReference type="InterPro" id="IPR008920">
    <property type="entry name" value="TF_FadR/GntR_C"/>
</dbReference>
<dbReference type="PROSITE" id="PS50949">
    <property type="entry name" value="HTH_GNTR"/>
    <property type="match status" value="1"/>
</dbReference>
<evidence type="ECO:0000256" key="6">
    <source>
        <dbReference type="ARBA" id="ARBA00039592"/>
    </source>
</evidence>
<evidence type="ECO:0000313" key="9">
    <source>
        <dbReference type="Proteomes" id="UP000321192"/>
    </source>
</evidence>
<dbReference type="CDD" id="cd07377">
    <property type="entry name" value="WHTH_GntR"/>
    <property type="match status" value="1"/>
</dbReference>
<protein>
    <recommendedName>
        <fullName evidence="6">Pyruvate dehydrogenase complex repressor</fullName>
    </recommendedName>
</protein>
<reference evidence="8 9" key="1">
    <citation type="submission" date="2018-09" db="EMBL/GenBank/DDBJ databases">
        <title>Metagenome Assembled Genomes from an Advanced Water Purification Facility.</title>
        <authorList>
            <person name="Stamps B.W."/>
            <person name="Spear J.R."/>
        </authorList>
    </citation>
    <scope>NUCLEOTIDE SEQUENCE [LARGE SCALE GENOMIC DNA]</scope>
    <source>
        <strain evidence="8">Bin_27_1</strain>
    </source>
</reference>
<dbReference type="PANTHER" id="PTHR43537:SF34">
    <property type="entry name" value="PYRUVATE DEHYDROGENASE COMPLEX REPRESSOR"/>
    <property type="match status" value="1"/>
</dbReference>
<dbReference type="PANTHER" id="PTHR43537">
    <property type="entry name" value="TRANSCRIPTIONAL REGULATOR, GNTR FAMILY"/>
    <property type="match status" value="1"/>
</dbReference>
<evidence type="ECO:0000256" key="4">
    <source>
        <dbReference type="ARBA" id="ARBA00023163"/>
    </source>
</evidence>
<dbReference type="SMART" id="SM00895">
    <property type="entry name" value="FCD"/>
    <property type="match status" value="1"/>
</dbReference>
<sequence length="256" mass="28823">MKPAPLQPRRLSDGIVERIETLVLEGSLRPGERLPAERALAEEFGVSRPSVREAIQKLVARGLLVSRHGGGTFVNSTLGASFRDPMIELLGRNPEAQRDLIEFRHTLEGACAYYAAQRATAPDRERLKAAFERVQDCYLQQGRISRVEEGRADALFHLAIAEASHNAVLLHTIRSLFELLEHNVVTNIGGMLPLGSAVRDRLLAQHEALYRAIVEGRAEDARRLASEHMDYVQEVLNDNRDEIERIERAQRRREPV</sequence>
<dbReference type="GO" id="GO:0003677">
    <property type="term" value="F:DNA binding"/>
    <property type="evidence" value="ECO:0007669"/>
    <property type="project" value="UniProtKB-KW"/>
</dbReference>
<dbReference type="Gene3D" id="1.20.120.530">
    <property type="entry name" value="GntR ligand-binding domain-like"/>
    <property type="match status" value="1"/>
</dbReference>
<evidence type="ECO:0000259" key="7">
    <source>
        <dbReference type="PROSITE" id="PS50949"/>
    </source>
</evidence>
<evidence type="ECO:0000256" key="3">
    <source>
        <dbReference type="ARBA" id="ARBA00023125"/>
    </source>
</evidence>
<dbReference type="InterPro" id="IPR011711">
    <property type="entry name" value="GntR_C"/>
</dbReference>
<name>A0A5C7S6F5_THASP</name>
<dbReference type="InterPro" id="IPR000524">
    <property type="entry name" value="Tscrpt_reg_HTH_GntR"/>
</dbReference>
<evidence type="ECO:0000256" key="5">
    <source>
        <dbReference type="ARBA" id="ARBA00037357"/>
    </source>
</evidence>
<dbReference type="Pfam" id="PF00392">
    <property type="entry name" value="GntR"/>
    <property type="match status" value="1"/>
</dbReference>
<dbReference type="SUPFAM" id="SSF46785">
    <property type="entry name" value="Winged helix' DNA-binding domain"/>
    <property type="match status" value="1"/>
</dbReference>
<feature type="domain" description="HTH gntR-type" evidence="7">
    <location>
        <begin position="9"/>
        <end position="77"/>
    </location>
</feature>
<keyword evidence="2" id="KW-0805">Transcription regulation</keyword>
<dbReference type="SMART" id="SM00345">
    <property type="entry name" value="HTH_GNTR"/>
    <property type="match status" value="1"/>
</dbReference>
<comment type="function">
    <text evidence="5">Transcriptional repressor for the pyruvate dehydrogenase complex genes aceEF and lpd.</text>
</comment>
<organism evidence="8 9">
    <name type="scientific">Thauera aminoaromatica</name>
    <dbReference type="NCBI Taxonomy" id="164330"/>
    <lineage>
        <taxon>Bacteria</taxon>
        <taxon>Pseudomonadati</taxon>
        <taxon>Pseudomonadota</taxon>
        <taxon>Betaproteobacteria</taxon>
        <taxon>Rhodocyclales</taxon>
        <taxon>Zoogloeaceae</taxon>
        <taxon>Thauera</taxon>
    </lineage>
</organism>